<dbReference type="PANTHER" id="PTHR43233">
    <property type="entry name" value="FAMILY N-ACETYLTRANSFERASE, PUTATIVE (AFU_ORTHOLOGUE AFUA_6G03350)-RELATED"/>
    <property type="match status" value="1"/>
</dbReference>
<evidence type="ECO:0000313" key="3">
    <source>
        <dbReference type="Proteomes" id="UP000306918"/>
    </source>
</evidence>
<keyword evidence="2" id="KW-0808">Transferase</keyword>
<dbReference type="CDD" id="cd04301">
    <property type="entry name" value="NAT_SF"/>
    <property type="match status" value="1"/>
</dbReference>
<feature type="domain" description="N-acetyltransferase" evidence="1">
    <location>
        <begin position="4"/>
        <end position="147"/>
    </location>
</feature>
<accession>A0A4S8HVS8</accession>
<protein>
    <submittedName>
        <fullName evidence="2">GNAT family N-acetyltransferase</fullName>
    </submittedName>
</protein>
<reference evidence="2 3" key="1">
    <citation type="submission" date="2019-04" db="EMBL/GenBank/DDBJ databases">
        <title>Niastella caeni sp. nov., isolated from activated sludge.</title>
        <authorList>
            <person name="Sheng M."/>
        </authorList>
    </citation>
    <scope>NUCLEOTIDE SEQUENCE [LARGE SCALE GENOMIC DNA]</scope>
    <source>
        <strain evidence="2 3">HX-2-15</strain>
    </source>
</reference>
<name>A0A4S8HVS8_9BACT</name>
<dbReference type="RefSeq" id="WP_136578110.1">
    <property type="nucleotide sequence ID" value="NZ_STFF01000004.1"/>
</dbReference>
<evidence type="ECO:0000313" key="2">
    <source>
        <dbReference type="EMBL" id="THU38154.1"/>
    </source>
</evidence>
<proteinExistence type="predicted"/>
<dbReference type="Proteomes" id="UP000306918">
    <property type="component" value="Unassembled WGS sequence"/>
</dbReference>
<dbReference type="PROSITE" id="PS51186">
    <property type="entry name" value="GNAT"/>
    <property type="match status" value="1"/>
</dbReference>
<comment type="caution">
    <text evidence="2">The sequence shown here is derived from an EMBL/GenBank/DDBJ whole genome shotgun (WGS) entry which is preliminary data.</text>
</comment>
<dbReference type="PANTHER" id="PTHR43233:SF1">
    <property type="entry name" value="FAMILY N-ACETYLTRANSFERASE, PUTATIVE (AFU_ORTHOLOGUE AFUA_6G03350)-RELATED"/>
    <property type="match status" value="1"/>
</dbReference>
<keyword evidence="3" id="KW-1185">Reference proteome</keyword>
<dbReference type="SUPFAM" id="SSF55729">
    <property type="entry name" value="Acyl-CoA N-acyltransferases (Nat)"/>
    <property type="match status" value="1"/>
</dbReference>
<organism evidence="2 3">
    <name type="scientific">Niastella caeni</name>
    <dbReference type="NCBI Taxonomy" id="2569763"/>
    <lineage>
        <taxon>Bacteria</taxon>
        <taxon>Pseudomonadati</taxon>
        <taxon>Bacteroidota</taxon>
        <taxon>Chitinophagia</taxon>
        <taxon>Chitinophagales</taxon>
        <taxon>Chitinophagaceae</taxon>
        <taxon>Niastella</taxon>
    </lineage>
</organism>
<dbReference type="GO" id="GO:0016747">
    <property type="term" value="F:acyltransferase activity, transferring groups other than amino-acyl groups"/>
    <property type="evidence" value="ECO:0007669"/>
    <property type="project" value="InterPro"/>
</dbReference>
<dbReference type="InterPro" id="IPR000182">
    <property type="entry name" value="GNAT_dom"/>
</dbReference>
<gene>
    <name evidence="2" type="ORF">FAM09_15845</name>
</gene>
<dbReference type="OrthoDB" id="3216107at2"/>
<dbReference type="AlphaFoldDB" id="A0A4S8HVS8"/>
<dbReference type="InterPro" id="IPR016181">
    <property type="entry name" value="Acyl_CoA_acyltransferase"/>
</dbReference>
<evidence type="ECO:0000259" key="1">
    <source>
        <dbReference type="PROSITE" id="PS51186"/>
    </source>
</evidence>
<dbReference type="Gene3D" id="3.40.630.30">
    <property type="match status" value="1"/>
</dbReference>
<sequence length="152" mass="17569">MSEVIIKTGKENMDVKTIHRYLSEDSYWARGIPYAMVDHSLTHSFCIGAFVNGQQVGFGRVITDYYTFGWFADIFVLPAFQGKGIARKMLSNIMMQPWSKRLRRMMLNTSDAHGLYRQFQFKDLATPSNILELYNPNIHLLYKEEIDSSKAS</sequence>
<dbReference type="InterPro" id="IPR053144">
    <property type="entry name" value="Acetyltransferase_Butenolide"/>
</dbReference>
<dbReference type="EMBL" id="STFF01000004">
    <property type="protein sequence ID" value="THU38154.1"/>
    <property type="molecule type" value="Genomic_DNA"/>
</dbReference>
<dbReference type="Pfam" id="PF13508">
    <property type="entry name" value="Acetyltransf_7"/>
    <property type="match status" value="1"/>
</dbReference>